<comment type="caution">
    <text evidence="7">The sequence shown here is derived from an EMBL/GenBank/DDBJ whole genome shotgun (WGS) entry which is preliminary data.</text>
</comment>
<dbReference type="Pfam" id="PF25954">
    <property type="entry name" value="Beta-barrel_RND_2"/>
    <property type="match status" value="1"/>
</dbReference>
<organism evidence="7 8">
    <name type="scientific">Rhodoblastus sphagnicola</name>
    <dbReference type="NCBI Taxonomy" id="333368"/>
    <lineage>
        <taxon>Bacteria</taxon>
        <taxon>Pseudomonadati</taxon>
        <taxon>Pseudomonadota</taxon>
        <taxon>Alphaproteobacteria</taxon>
        <taxon>Hyphomicrobiales</taxon>
        <taxon>Rhodoblastaceae</taxon>
        <taxon>Rhodoblastus</taxon>
    </lineage>
</organism>
<dbReference type="InterPro" id="IPR058649">
    <property type="entry name" value="CzcB_C"/>
</dbReference>
<evidence type="ECO:0000256" key="2">
    <source>
        <dbReference type="ARBA" id="ARBA00022448"/>
    </source>
</evidence>
<feature type="domain" description="CzcB-like C-terminal circularly permuted SH3-like" evidence="6">
    <location>
        <begin position="322"/>
        <end position="380"/>
    </location>
</feature>
<dbReference type="PANTHER" id="PTHR30097:SF4">
    <property type="entry name" value="SLR6042 PROTEIN"/>
    <property type="match status" value="1"/>
</dbReference>
<dbReference type="GO" id="GO:0030288">
    <property type="term" value="C:outer membrane-bounded periplasmic space"/>
    <property type="evidence" value="ECO:0007669"/>
    <property type="project" value="TreeGrafter"/>
</dbReference>
<dbReference type="GO" id="GO:0046914">
    <property type="term" value="F:transition metal ion binding"/>
    <property type="evidence" value="ECO:0007669"/>
    <property type="project" value="TreeGrafter"/>
</dbReference>
<proteinExistence type="inferred from homology"/>
<dbReference type="InterPro" id="IPR051909">
    <property type="entry name" value="MFP_Cation_Efflux"/>
</dbReference>
<dbReference type="PANTHER" id="PTHR30097">
    <property type="entry name" value="CATION EFFLUX SYSTEM PROTEIN CUSB"/>
    <property type="match status" value="1"/>
</dbReference>
<dbReference type="FunFam" id="2.40.30.170:FF:000010">
    <property type="entry name" value="Efflux RND transporter periplasmic adaptor subunit"/>
    <property type="match status" value="1"/>
</dbReference>
<evidence type="ECO:0000256" key="1">
    <source>
        <dbReference type="ARBA" id="ARBA00009477"/>
    </source>
</evidence>
<dbReference type="Gene3D" id="1.10.287.470">
    <property type="entry name" value="Helix hairpin bin"/>
    <property type="match status" value="1"/>
</dbReference>
<sequence length="392" mass="41740">MPSSLLRPALLALAISLSPAISLAKPGEAQEAHEESSAHGEISLAAEQIDKAGVVLTQVEPGVIAEQFSAPGVIIADQDHIARVPARVIGSVAELRKRLGEIVAKGEIVAMLDSREVADAKSEWQAALVNYDLQKTLFERAEKLWAKRISAEQVYLQAKTTVAMAQLRVNLARQKLRALGVSDSEIDALRSNDNSANLGLYPVRAPIAGRVIERKVDVGAAVGGNNDPSELYAIADLSRVWIDLSIPASELNAIREGQKVTIRAPNDEILSGQIIFIGPVLNPETRSARVLAALDNPGLALRPGGFVTATIAVRETRVALRAPKAALQTIEGKTSLFVRNDKGFVARNVALGRSDAQFVEITEGLMAGETIAAANSFILKAELGKAEAAHDD</sequence>
<dbReference type="Gene3D" id="2.40.50.100">
    <property type="match status" value="1"/>
</dbReference>
<evidence type="ECO:0000313" key="7">
    <source>
        <dbReference type="EMBL" id="PPQ28258.1"/>
    </source>
</evidence>
<dbReference type="GO" id="GO:0015679">
    <property type="term" value="P:plasma membrane copper ion transport"/>
    <property type="evidence" value="ECO:0007669"/>
    <property type="project" value="TreeGrafter"/>
</dbReference>
<dbReference type="NCBIfam" id="TIGR01730">
    <property type="entry name" value="RND_mfp"/>
    <property type="match status" value="1"/>
</dbReference>
<dbReference type="GO" id="GO:0022857">
    <property type="term" value="F:transmembrane transporter activity"/>
    <property type="evidence" value="ECO:0007669"/>
    <property type="project" value="InterPro"/>
</dbReference>
<accession>A0A2S6N0Z1</accession>
<feature type="domain" description="CzcB-like barrel-sandwich hybrid" evidence="5">
    <location>
        <begin position="81"/>
        <end position="236"/>
    </location>
</feature>
<dbReference type="AlphaFoldDB" id="A0A2S6N0Z1"/>
<protein>
    <submittedName>
        <fullName evidence="7">Uncharacterized protein</fullName>
    </submittedName>
</protein>
<dbReference type="InterPro" id="IPR058648">
    <property type="entry name" value="HH_CzcB-like"/>
</dbReference>
<dbReference type="Gene3D" id="2.40.420.20">
    <property type="match status" value="1"/>
</dbReference>
<dbReference type="RefSeq" id="WP_104509292.1">
    <property type="nucleotide sequence ID" value="NZ_JACIGC010000045.1"/>
</dbReference>
<dbReference type="Pfam" id="PF25893">
    <property type="entry name" value="HH_CzcB"/>
    <property type="match status" value="1"/>
</dbReference>
<dbReference type="Pfam" id="PF25973">
    <property type="entry name" value="BSH_CzcB"/>
    <property type="match status" value="1"/>
</dbReference>
<reference evidence="7 8" key="1">
    <citation type="journal article" date="2018" name="Arch. Microbiol.">
        <title>New insights into the metabolic potential of the phototrophic purple bacterium Rhodopila globiformis DSM 161(T) from its draft genome sequence and evidence for a vanadium-dependent nitrogenase.</title>
        <authorList>
            <person name="Imhoff J.F."/>
            <person name="Rahn T."/>
            <person name="Kunzel S."/>
            <person name="Neulinger S.C."/>
        </authorList>
    </citation>
    <scope>NUCLEOTIDE SEQUENCE [LARGE SCALE GENOMIC DNA]</scope>
    <source>
        <strain evidence="7 8">DSM 16996</strain>
    </source>
</reference>
<dbReference type="EMBL" id="NHSJ01000112">
    <property type="protein sequence ID" value="PPQ28258.1"/>
    <property type="molecule type" value="Genomic_DNA"/>
</dbReference>
<keyword evidence="8" id="KW-1185">Reference proteome</keyword>
<evidence type="ECO:0000259" key="4">
    <source>
        <dbReference type="Pfam" id="PF25954"/>
    </source>
</evidence>
<evidence type="ECO:0000313" key="8">
    <source>
        <dbReference type="Proteomes" id="UP000239089"/>
    </source>
</evidence>
<dbReference type="SUPFAM" id="SSF111369">
    <property type="entry name" value="HlyD-like secretion proteins"/>
    <property type="match status" value="1"/>
</dbReference>
<feature type="domain" description="CusB-like beta-barrel" evidence="4">
    <location>
        <begin position="239"/>
        <end position="312"/>
    </location>
</feature>
<dbReference type="InterPro" id="IPR058647">
    <property type="entry name" value="BSH_CzcB-like"/>
</dbReference>
<dbReference type="Pfam" id="PF25975">
    <property type="entry name" value="CzcB_C"/>
    <property type="match status" value="1"/>
</dbReference>
<gene>
    <name evidence="7" type="ORF">CCR94_18375</name>
</gene>
<evidence type="ECO:0000259" key="3">
    <source>
        <dbReference type="Pfam" id="PF25893"/>
    </source>
</evidence>
<dbReference type="OrthoDB" id="9774837at2"/>
<comment type="similarity">
    <text evidence="1">Belongs to the membrane fusion protein (MFP) (TC 8.A.1) family.</text>
</comment>
<keyword evidence="2" id="KW-0813">Transport</keyword>
<evidence type="ECO:0000259" key="5">
    <source>
        <dbReference type="Pfam" id="PF25973"/>
    </source>
</evidence>
<dbReference type="GO" id="GO:0060003">
    <property type="term" value="P:copper ion export"/>
    <property type="evidence" value="ECO:0007669"/>
    <property type="project" value="TreeGrafter"/>
</dbReference>
<dbReference type="Gene3D" id="2.40.30.170">
    <property type="match status" value="1"/>
</dbReference>
<evidence type="ECO:0000259" key="6">
    <source>
        <dbReference type="Pfam" id="PF25975"/>
    </source>
</evidence>
<name>A0A2S6N0Z1_9HYPH</name>
<dbReference type="InterPro" id="IPR006143">
    <property type="entry name" value="RND_pump_MFP"/>
</dbReference>
<dbReference type="Proteomes" id="UP000239089">
    <property type="component" value="Unassembled WGS sequence"/>
</dbReference>
<dbReference type="GO" id="GO:0016020">
    <property type="term" value="C:membrane"/>
    <property type="evidence" value="ECO:0007669"/>
    <property type="project" value="InterPro"/>
</dbReference>
<feature type="domain" description="CzcB-like alpha-helical hairpin" evidence="3">
    <location>
        <begin position="119"/>
        <end position="178"/>
    </location>
</feature>
<dbReference type="InterPro" id="IPR058792">
    <property type="entry name" value="Beta-barrel_RND_2"/>
</dbReference>